<evidence type="ECO:0000313" key="1">
    <source>
        <dbReference type="EMBL" id="KAL0275066.1"/>
    </source>
</evidence>
<gene>
    <name evidence="1" type="ORF">PYX00_003046</name>
</gene>
<organism evidence="1">
    <name type="scientific">Menopon gallinae</name>
    <name type="common">poultry shaft louse</name>
    <dbReference type="NCBI Taxonomy" id="328185"/>
    <lineage>
        <taxon>Eukaryota</taxon>
        <taxon>Metazoa</taxon>
        <taxon>Ecdysozoa</taxon>
        <taxon>Arthropoda</taxon>
        <taxon>Hexapoda</taxon>
        <taxon>Insecta</taxon>
        <taxon>Pterygota</taxon>
        <taxon>Neoptera</taxon>
        <taxon>Paraneoptera</taxon>
        <taxon>Psocodea</taxon>
        <taxon>Troctomorpha</taxon>
        <taxon>Phthiraptera</taxon>
        <taxon>Amblycera</taxon>
        <taxon>Menoponidae</taxon>
        <taxon>Menopon</taxon>
    </lineage>
</organism>
<dbReference type="AlphaFoldDB" id="A0AAW2HZN4"/>
<comment type="caution">
    <text evidence="1">The sequence shown here is derived from an EMBL/GenBank/DDBJ whole genome shotgun (WGS) entry which is preliminary data.</text>
</comment>
<name>A0AAW2HZN4_9NEOP</name>
<sequence>MTRTTLKRQINYPYNLDYICAAFPPRSGYLAVKKDPANYKLYNIERGKKWEMVFPPKKYPEYAWIGTCKKQYIGPDLVMIDDHTYTTFIKMF</sequence>
<accession>A0AAW2HZN4</accession>
<reference evidence="1" key="1">
    <citation type="journal article" date="2024" name="Gigascience">
        <title>Chromosome-level genome of the poultry shaft louse Menopon gallinae provides insight into the host-switching and adaptive evolution of parasitic lice.</title>
        <authorList>
            <person name="Xu Y."/>
            <person name="Ma L."/>
            <person name="Liu S."/>
            <person name="Liang Y."/>
            <person name="Liu Q."/>
            <person name="He Z."/>
            <person name="Tian L."/>
            <person name="Duan Y."/>
            <person name="Cai W."/>
            <person name="Li H."/>
            <person name="Song F."/>
        </authorList>
    </citation>
    <scope>NUCLEOTIDE SEQUENCE</scope>
    <source>
        <strain evidence="1">Cailab_2023a</strain>
    </source>
</reference>
<dbReference type="EMBL" id="JARGDH010000002">
    <property type="protein sequence ID" value="KAL0275066.1"/>
    <property type="molecule type" value="Genomic_DNA"/>
</dbReference>
<protein>
    <submittedName>
        <fullName evidence="1">Uncharacterized protein</fullName>
    </submittedName>
</protein>
<proteinExistence type="predicted"/>